<dbReference type="Pfam" id="PF07534">
    <property type="entry name" value="TLD"/>
    <property type="match status" value="1"/>
</dbReference>
<name>A0ABM1NC91_NICVS</name>
<keyword evidence="4" id="KW-0472">Membrane</keyword>
<evidence type="ECO:0000256" key="2">
    <source>
        <dbReference type="ARBA" id="ARBA00004184"/>
    </source>
</evidence>
<dbReference type="InterPro" id="IPR000195">
    <property type="entry name" value="Rab-GAP-TBC_dom"/>
</dbReference>
<comment type="subcellular location">
    <subcellularLocation>
        <location evidence="1">Cytoplasmic vesicle membrane</location>
    </subcellularLocation>
    <subcellularLocation>
        <location evidence="2">Endomembrane system</location>
        <topology evidence="2">Peripheral membrane protein</topology>
    </subcellularLocation>
    <subcellularLocation>
        <location evidence="6">Synapse</location>
    </subcellularLocation>
</comment>
<dbReference type="PANTHER" id="PTHR23354:SF122">
    <property type="entry name" value="GTPASE-ACTIVATING PROTEIN SKYWALKER"/>
    <property type="match status" value="1"/>
</dbReference>
<evidence type="ECO:0000256" key="5">
    <source>
        <dbReference type="ARBA" id="ARBA00023329"/>
    </source>
</evidence>
<accession>A0ABM1NC91</accession>
<evidence type="ECO:0000256" key="6">
    <source>
        <dbReference type="ARBA" id="ARBA00034103"/>
    </source>
</evidence>
<sequence length="625" mass="69945">MPSVLGSAALSTSSAFSVHVDQAAIARICATGTTAAAAAVGGGACSPTHNKPLKTAQEVTGLLQAGRRQDVKNILRTNGWACDSPVRPELWPALCEQHSNGKKVDAVAPATPSTTAAASETMDGFYWDMVSQVFGCTDLPDRSISLPPFVEPGHCQSYFLTNRGRAVADRVVSVLGYACPDIVYSPGIYPICAILLHYMTEEQCYHCMSNLVSSKEKMFITQTKQLYEVTWKTVMQICKKHVKAAAVHLQRHCPSSRVERIYMDWIWWVLQELPFTHLVRVMDCFFHEGIKVLYRVAMAILVLFHKHTSTNGFDWTSYIQKNGIDDALNKFCREMTLATIPPSKILKVAFGIRGLSSAYISRVFIRTEMVVKSKSVINGPRQLVKSRSTENLPNSQSQNNIQMVSHTLTIRERISEETYNEMGAHSPGPRMIAVGGYPVQNVNSHILSHQDLLTLWSWLPVRITMYQPILLYTTEEHGCSLTTFYVRVEQHEPTLLMIKTCNNEVFGAYCSSKWGERNMKDDRGNRQAYFGTGETFLFSLYPDRAKYPWVGIEGDKNLGHGSELFMAADSRMITIGGGEGQAIWMDENIRYGKTDHCQTFNNPPLCPSGDFEIRVLEVYGFSTEH</sequence>
<evidence type="ECO:0000313" key="9">
    <source>
        <dbReference type="Proteomes" id="UP000695000"/>
    </source>
</evidence>
<dbReference type="SUPFAM" id="SSF47923">
    <property type="entry name" value="Ypt/Rab-GAP domain of gyp1p"/>
    <property type="match status" value="2"/>
</dbReference>
<evidence type="ECO:0000256" key="1">
    <source>
        <dbReference type="ARBA" id="ARBA00004156"/>
    </source>
</evidence>
<evidence type="ECO:0000313" key="10">
    <source>
        <dbReference type="RefSeq" id="XP_017784441.1"/>
    </source>
</evidence>
<dbReference type="Gene3D" id="1.10.472.80">
    <property type="entry name" value="Ypt/Rab-GAP domain of gyp1p, domain 3"/>
    <property type="match status" value="1"/>
</dbReference>
<dbReference type="SMART" id="SM00584">
    <property type="entry name" value="TLDc"/>
    <property type="match status" value="1"/>
</dbReference>
<evidence type="ECO:0000259" key="8">
    <source>
        <dbReference type="PROSITE" id="PS51886"/>
    </source>
</evidence>
<feature type="domain" description="Rab-GAP TBC" evidence="7">
    <location>
        <begin position="81"/>
        <end position="289"/>
    </location>
</feature>
<reference evidence="10" key="1">
    <citation type="submission" date="2025-08" db="UniProtKB">
        <authorList>
            <consortium name="RefSeq"/>
        </authorList>
    </citation>
    <scope>IDENTIFICATION</scope>
    <source>
        <tissue evidence="10">Whole Larva</tissue>
    </source>
</reference>
<proteinExistence type="predicted"/>
<dbReference type="PROSITE" id="PS50086">
    <property type="entry name" value="TBC_RABGAP"/>
    <property type="match status" value="1"/>
</dbReference>
<dbReference type="Proteomes" id="UP000695000">
    <property type="component" value="Unplaced"/>
</dbReference>
<evidence type="ECO:0000259" key="7">
    <source>
        <dbReference type="PROSITE" id="PS50086"/>
    </source>
</evidence>
<keyword evidence="5" id="KW-0968">Cytoplasmic vesicle</keyword>
<evidence type="ECO:0000256" key="3">
    <source>
        <dbReference type="ARBA" id="ARBA00023018"/>
    </source>
</evidence>
<dbReference type="InterPro" id="IPR006571">
    <property type="entry name" value="TLDc_dom"/>
</dbReference>
<dbReference type="InterPro" id="IPR035969">
    <property type="entry name" value="Rab-GAP_TBC_sf"/>
</dbReference>
<dbReference type="GeneID" id="108568059"/>
<feature type="domain" description="TLDc" evidence="8">
    <location>
        <begin position="445"/>
        <end position="622"/>
    </location>
</feature>
<keyword evidence="9" id="KW-1185">Reference proteome</keyword>
<organism evidence="9 10">
    <name type="scientific">Nicrophorus vespilloides</name>
    <name type="common">Boreal carrion beetle</name>
    <dbReference type="NCBI Taxonomy" id="110193"/>
    <lineage>
        <taxon>Eukaryota</taxon>
        <taxon>Metazoa</taxon>
        <taxon>Ecdysozoa</taxon>
        <taxon>Arthropoda</taxon>
        <taxon>Hexapoda</taxon>
        <taxon>Insecta</taxon>
        <taxon>Pterygota</taxon>
        <taxon>Neoptera</taxon>
        <taxon>Endopterygota</taxon>
        <taxon>Coleoptera</taxon>
        <taxon>Polyphaga</taxon>
        <taxon>Staphyliniformia</taxon>
        <taxon>Silphidae</taxon>
        <taxon>Nicrophorinae</taxon>
        <taxon>Nicrophorus</taxon>
    </lineage>
</organism>
<evidence type="ECO:0000256" key="4">
    <source>
        <dbReference type="ARBA" id="ARBA00023136"/>
    </source>
</evidence>
<dbReference type="SMART" id="SM00164">
    <property type="entry name" value="TBC"/>
    <property type="match status" value="1"/>
</dbReference>
<protein>
    <submittedName>
        <fullName evidence="10">TBC1 domain family member 24 isoform X4</fullName>
    </submittedName>
</protein>
<dbReference type="Pfam" id="PF00566">
    <property type="entry name" value="RabGAP-TBC"/>
    <property type="match status" value="1"/>
</dbReference>
<dbReference type="PROSITE" id="PS51886">
    <property type="entry name" value="TLDC"/>
    <property type="match status" value="1"/>
</dbReference>
<keyword evidence="3" id="KW-0770">Synapse</keyword>
<gene>
    <name evidence="10" type="primary">LOC108568059</name>
</gene>
<dbReference type="RefSeq" id="XP_017784441.1">
    <property type="nucleotide sequence ID" value="XM_017928952.1"/>
</dbReference>
<dbReference type="PANTHER" id="PTHR23354">
    <property type="entry name" value="NUCLEOLAR PROTEIN 7/ESTROGEN RECEPTOR COACTIVATOR-RELATED"/>
    <property type="match status" value="1"/>
</dbReference>